<feature type="region of interest" description="Disordered" evidence="1">
    <location>
        <begin position="1"/>
        <end position="36"/>
    </location>
</feature>
<dbReference type="AlphaFoldDB" id="A0A2T4CCR3"/>
<sequence length="173" mass="18533">MDGGFRSGQAAHVLDSRSGTLNHERRRNSPSPASIDFSHGLALQQGLEEELFAGSILRYTDGKAKLAKRKKDSKPMKPLLVCSWTFCVYEDRSSRPLQPVSRQVAKSCQPPTVQRLGGGAITTSCRDGVGVFNRVKSSGGKSPLGLARLGDSGGAGWLATTNDGAARFELKLM</sequence>
<protein>
    <submittedName>
        <fullName evidence="2">Uncharacterized protein</fullName>
    </submittedName>
</protein>
<evidence type="ECO:0000313" key="3">
    <source>
        <dbReference type="Proteomes" id="UP000240760"/>
    </source>
</evidence>
<organism evidence="2 3">
    <name type="scientific">Trichoderma longibrachiatum ATCC 18648</name>
    <dbReference type="NCBI Taxonomy" id="983965"/>
    <lineage>
        <taxon>Eukaryota</taxon>
        <taxon>Fungi</taxon>
        <taxon>Dikarya</taxon>
        <taxon>Ascomycota</taxon>
        <taxon>Pezizomycotina</taxon>
        <taxon>Sordariomycetes</taxon>
        <taxon>Hypocreomycetidae</taxon>
        <taxon>Hypocreales</taxon>
        <taxon>Hypocreaceae</taxon>
        <taxon>Trichoderma</taxon>
    </lineage>
</organism>
<evidence type="ECO:0000313" key="2">
    <source>
        <dbReference type="EMBL" id="PTB79343.1"/>
    </source>
</evidence>
<dbReference type="EMBL" id="KZ679128">
    <property type="protein sequence ID" value="PTB79343.1"/>
    <property type="molecule type" value="Genomic_DNA"/>
</dbReference>
<reference evidence="2 3" key="1">
    <citation type="submission" date="2016-07" db="EMBL/GenBank/DDBJ databases">
        <title>Multiple horizontal gene transfer events from other fungi enriched the ability of initially mycotrophic Trichoderma (Ascomycota) to feed on dead plant biomass.</title>
        <authorList>
            <consortium name="DOE Joint Genome Institute"/>
            <person name="Aerts A."/>
            <person name="Atanasova L."/>
            <person name="Chenthamara K."/>
            <person name="Zhang J."/>
            <person name="Grujic M."/>
            <person name="Henrissat B."/>
            <person name="Kuo A."/>
            <person name="Salamov A."/>
            <person name="Lipzen A."/>
            <person name="Labutti K."/>
            <person name="Barry K."/>
            <person name="Miao Y."/>
            <person name="Rahimi M.J."/>
            <person name="Shen Q."/>
            <person name="Grigoriev I.V."/>
            <person name="Kubicek C.P."/>
            <person name="Druzhinina I.S."/>
        </authorList>
    </citation>
    <scope>NUCLEOTIDE SEQUENCE [LARGE SCALE GENOMIC DNA]</scope>
    <source>
        <strain evidence="2 3">ATCC 18648</strain>
    </source>
</reference>
<accession>A0A2T4CCR3</accession>
<gene>
    <name evidence="2" type="ORF">M440DRAFT_1389353</name>
</gene>
<keyword evidence="3" id="KW-1185">Reference proteome</keyword>
<name>A0A2T4CCR3_TRILO</name>
<dbReference type="Proteomes" id="UP000240760">
    <property type="component" value="Unassembled WGS sequence"/>
</dbReference>
<evidence type="ECO:0000256" key="1">
    <source>
        <dbReference type="SAM" id="MobiDB-lite"/>
    </source>
</evidence>
<proteinExistence type="predicted"/>